<sequence>MTHKEFLENFMDVNTPTVFPVNMKNRDGITECQFPGVVIMKAWGFDYFQKPH</sequence>
<dbReference type="HOGENOM" id="CLU_3086273_0_0_6"/>
<name>A0A077PQZ7_XENBV</name>
<dbReference type="EMBL" id="CBSZ010000049">
    <property type="protein sequence ID" value="CDH22952.1"/>
    <property type="molecule type" value="Genomic_DNA"/>
</dbReference>
<accession>A0A077PQZ7</accession>
<dbReference type="GeneID" id="93906677"/>
<evidence type="ECO:0000313" key="1">
    <source>
        <dbReference type="EMBL" id="CDH22952.1"/>
    </source>
</evidence>
<dbReference type="Proteomes" id="UP000028493">
    <property type="component" value="Unassembled WGS sequence"/>
</dbReference>
<reference evidence="1" key="1">
    <citation type="submission" date="2013-07" db="EMBL/GenBank/DDBJ databases">
        <title>Sub-species coevolution in mutualistic symbiosis.</title>
        <authorList>
            <person name="Murfin K."/>
            <person name="Klassen J."/>
            <person name="Lee M."/>
            <person name="Forst S."/>
            <person name="Stock P."/>
            <person name="Goodrich-Blair H."/>
        </authorList>
    </citation>
    <scope>NUCLEOTIDE SEQUENCE [LARGE SCALE GENOMIC DNA]</scope>
    <source>
        <strain evidence="1">Kraussei Becker Underwood</strain>
    </source>
</reference>
<evidence type="ECO:0000313" key="2">
    <source>
        <dbReference type="Proteomes" id="UP000028493"/>
    </source>
</evidence>
<dbReference type="AlphaFoldDB" id="A0A077PQZ7"/>
<proteinExistence type="predicted"/>
<dbReference type="RefSeq" id="WP_155271343.1">
    <property type="nucleotide sequence ID" value="NZ_CAWLXS010000139.1"/>
</dbReference>
<protein>
    <submittedName>
        <fullName evidence="1">Uncharacterized protein</fullName>
    </submittedName>
</protein>
<gene>
    <name evidence="1" type="ORF">XBKB1_1420026</name>
</gene>
<comment type="caution">
    <text evidence="1">The sequence shown here is derived from an EMBL/GenBank/DDBJ whole genome shotgun (WGS) entry which is preliminary data.</text>
</comment>
<organism evidence="1 2">
    <name type="scientific">Xenorhabdus bovienii str. kraussei Becker Underwood</name>
    <dbReference type="NCBI Taxonomy" id="1398204"/>
    <lineage>
        <taxon>Bacteria</taxon>
        <taxon>Pseudomonadati</taxon>
        <taxon>Pseudomonadota</taxon>
        <taxon>Gammaproteobacteria</taxon>
        <taxon>Enterobacterales</taxon>
        <taxon>Morganellaceae</taxon>
        <taxon>Xenorhabdus</taxon>
    </lineage>
</organism>